<evidence type="ECO:0000256" key="2">
    <source>
        <dbReference type="SAM" id="MobiDB-lite"/>
    </source>
</evidence>
<feature type="region of interest" description="Disordered" evidence="2">
    <location>
        <begin position="140"/>
        <end position="164"/>
    </location>
</feature>
<accession>A0ABR3SDE4</accession>
<gene>
    <name evidence="3" type="ORF">SLS56_011120</name>
</gene>
<reference evidence="3 4" key="1">
    <citation type="submission" date="2024-02" db="EMBL/GenBank/DDBJ databases">
        <title>De novo assembly and annotation of 12 fungi associated with fruit tree decline syndrome in Ontario, Canada.</title>
        <authorList>
            <person name="Sulman M."/>
            <person name="Ellouze W."/>
            <person name="Ilyukhin E."/>
        </authorList>
    </citation>
    <scope>NUCLEOTIDE SEQUENCE [LARGE SCALE GENOMIC DNA]</scope>
    <source>
        <strain evidence="3 4">M1-105</strain>
    </source>
</reference>
<protein>
    <submittedName>
        <fullName evidence="3">Uncharacterized protein</fullName>
    </submittedName>
</protein>
<organism evidence="3 4">
    <name type="scientific">Neofusicoccum ribis</name>
    <dbReference type="NCBI Taxonomy" id="45134"/>
    <lineage>
        <taxon>Eukaryota</taxon>
        <taxon>Fungi</taxon>
        <taxon>Dikarya</taxon>
        <taxon>Ascomycota</taxon>
        <taxon>Pezizomycotina</taxon>
        <taxon>Dothideomycetes</taxon>
        <taxon>Dothideomycetes incertae sedis</taxon>
        <taxon>Botryosphaeriales</taxon>
        <taxon>Botryosphaeriaceae</taxon>
        <taxon>Neofusicoccum</taxon>
    </lineage>
</organism>
<evidence type="ECO:0000313" key="3">
    <source>
        <dbReference type="EMBL" id="KAL1617117.1"/>
    </source>
</evidence>
<name>A0ABR3SDE4_9PEZI</name>
<proteinExistence type="predicted"/>
<keyword evidence="4" id="KW-1185">Reference proteome</keyword>
<evidence type="ECO:0000256" key="1">
    <source>
        <dbReference type="SAM" id="Coils"/>
    </source>
</evidence>
<dbReference type="EMBL" id="JAJVDC020000241">
    <property type="protein sequence ID" value="KAL1617117.1"/>
    <property type="molecule type" value="Genomic_DNA"/>
</dbReference>
<sequence length="164" mass="18009">MNALIDSDFQKVVDAINDAIPVEDGADLGISISNLEAVPNSYSVPDMTSSWYCGLPDAARASDRTGENCGFEDPQTVESPDPMQAMREDLSKIQAELQELKRAVEAALELNGQRIMNTEKYIDELLSWTQEVHGAVEQLLSRSVDTDQMDQGEPSSARDESKEA</sequence>
<feature type="coiled-coil region" evidence="1">
    <location>
        <begin position="83"/>
        <end position="110"/>
    </location>
</feature>
<dbReference type="Proteomes" id="UP001521116">
    <property type="component" value="Unassembled WGS sequence"/>
</dbReference>
<comment type="caution">
    <text evidence="3">The sequence shown here is derived from an EMBL/GenBank/DDBJ whole genome shotgun (WGS) entry which is preliminary data.</text>
</comment>
<evidence type="ECO:0000313" key="4">
    <source>
        <dbReference type="Proteomes" id="UP001521116"/>
    </source>
</evidence>
<keyword evidence="1" id="KW-0175">Coiled coil</keyword>